<keyword evidence="1" id="KW-0328">Glycosyltransferase</keyword>
<dbReference type="Proteomes" id="UP000658131">
    <property type="component" value="Unassembled WGS sequence"/>
</dbReference>
<evidence type="ECO:0000313" key="1">
    <source>
        <dbReference type="EMBL" id="MBC8577224.1"/>
    </source>
</evidence>
<name>A0ABR7NLF8_9FIRM</name>
<keyword evidence="1" id="KW-0808">Transferase</keyword>
<dbReference type="RefSeq" id="WP_262400689.1">
    <property type="nucleotide sequence ID" value="NZ_JACRTB010000024.1"/>
</dbReference>
<evidence type="ECO:0000313" key="2">
    <source>
        <dbReference type="Proteomes" id="UP000658131"/>
    </source>
</evidence>
<organism evidence="1 2">
    <name type="scientific">Yanshouia hominis</name>
    <dbReference type="NCBI Taxonomy" id="2763673"/>
    <lineage>
        <taxon>Bacteria</taxon>
        <taxon>Bacillati</taxon>
        <taxon>Bacillota</taxon>
        <taxon>Clostridia</taxon>
        <taxon>Eubacteriales</taxon>
        <taxon>Oscillospiraceae</taxon>
        <taxon>Yanshouia</taxon>
    </lineage>
</organism>
<dbReference type="CDD" id="cd06223">
    <property type="entry name" value="PRTases_typeI"/>
    <property type="match status" value="1"/>
</dbReference>
<dbReference type="SUPFAM" id="SSF53271">
    <property type="entry name" value="PRTase-like"/>
    <property type="match status" value="1"/>
</dbReference>
<protein>
    <submittedName>
        <fullName evidence="1">Orotate phosphoribosyltransferase</fullName>
    </submittedName>
</protein>
<keyword evidence="2" id="KW-1185">Reference proteome</keyword>
<reference evidence="1 2" key="1">
    <citation type="submission" date="2020-08" db="EMBL/GenBank/DDBJ databases">
        <title>Genome public.</title>
        <authorList>
            <person name="Liu C."/>
            <person name="Sun Q."/>
        </authorList>
    </citation>
    <scope>NUCLEOTIDE SEQUENCE [LARGE SCALE GENOMIC DNA]</scope>
    <source>
        <strain evidence="1 2">BX1</strain>
    </source>
</reference>
<dbReference type="EMBL" id="JACRTB010000024">
    <property type="protein sequence ID" value="MBC8577224.1"/>
    <property type="molecule type" value="Genomic_DNA"/>
</dbReference>
<dbReference type="Gene3D" id="3.40.50.2020">
    <property type="match status" value="1"/>
</dbReference>
<proteinExistence type="predicted"/>
<accession>A0ABR7NLF8</accession>
<dbReference type="InterPro" id="IPR029057">
    <property type="entry name" value="PRTase-like"/>
</dbReference>
<comment type="caution">
    <text evidence="1">The sequence shown here is derived from an EMBL/GenBank/DDBJ whole genome shotgun (WGS) entry which is preliminary data.</text>
</comment>
<dbReference type="GO" id="GO:0016757">
    <property type="term" value="F:glycosyltransferase activity"/>
    <property type="evidence" value="ECO:0007669"/>
    <property type="project" value="UniProtKB-KW"/>
</dbReference>
<gene>
    <name evidence="1" type="ORF">H8717_12500</name>
</gene>
<sequence>MNSKMIKSKLNPSLEVVAFSGHFATRHSHNTHYIDITRMKHEFTMAREAAMTLAQRYAYEKGVDTIVCLDGSEVIGAFLARHLSKNDYFSINRDKNINVVTPEYDSNGQLIFRDNLTPMISGKDVLILISTVNSGKTARRAVECVLYYGGRVQGIASVFSTLALVEEIPVYSLFTPADIPGYATHSLKECPMCRAGQKIDALSNSYGFSLF</sequence>
<dbReference type="InterPro" id="IPR000836">
    <property type="entry name" value="PRTase_dom"/>
</dbReference>